<comment type="similarity">
    <text evidence="2">Belongs to the angiomotin family.</text>
</comment>
<dbReference type="PRINTS" id="PR01807">
    <property type="entry name" value="ANGIOMOTIN"/>
</dbReference>
<feature type="coiled-coil region" evidence="6">
    <location>
        <begin position="430"/>
        <end position="491"/>
    </location>
</feature>
<dbReference type="GO" id="GO:0031410">
    <property type="term" value="C:cytoplasmic vesicle"/>
    <property type="evidence" value="ECO:0007669"/>
    <property type="project" value="TreeGrafter"/>
</dbReference>
<dbReference type="GO" id="GO:0030036">
    <property type="term" value="P:actin cytoskeleton organization"/>
    <property type="evidence" value="ECO:0007669"/>
    <property type="project" value="TreeGrafter"/>
</dbReference>
<dbReference type="InterPro" id="IPR024646">
    <property type="entry name" value="Angiomotin_C"/>
</dbReference>
<feature type="domain" description="Angiomotin C-terminal" evidence="8">
    <location>
        <begin position="457"/>
        <end position="638"/>
    </location>
</feature>
<dbReference type="PANTHER" id="PTHR14826:SF14">
    <property type="entry name" value="ANGIOMOTIN_C DOMAIN-CONTAINING PROTEIN"/>
    <property type="match status" value="1"/>
</dbReference>
<proteinExistence type="evidence at transcript level"/>
<keyword evidence="5 6" id="KW-0175">Coiled coil</keyword>
<dbReference type="OrthoDB" id="5974715at2759"/>
<dbReference type="GO" id="GO:0005886">
    <property type="term" value="C:plasma membrane"/>
    <property type="evidence" value="ECO:0007669"/>
    <property type="project" value="TreeGrafter"/>
</dbReference>
<dbReference type="EMBL" id="KT954997">
    <property type="protein sequence ID" value="ALR88643.1"/>
    <property type="molecule type" value="mRNA"/>
</dbReference>
<dbReference type="PANTHER" id="PTHR14826">
    <property type="entry name" value="ANGIOMOTIN"/>
    <property type="match status" value="1"/>
</dbReference>
<evidence type="ECO:0000256" key="3">
    <source>
        <dbReference type="ARBA" id="ARBA00022553"/>
    </source>
</evidence>
<feature type="region of interest" description="Disordered" evidence="7">
    <location>
        <begin position="499"/>
        <end position="518"/>
    </location>
</feature>
<evidence type="ECO:0000259" key="8">
    <source>
        <dbReference type="Pfam" id="PF12240"/>
    </source>
</evidence>
<evidence type="ECO:0000256" key="6">
    <source>
        <dbReference type="SAM" id="Coils"/>
    </source>
</evidence>
<evidence type="ECO:0000256" key="2">
    <source>
        <dbReference type="ARBA" id="ARBA00010300"/>
    </source>
</evidence>
<comment type="subcellular location">
    <subcellularLocation>
        <location evidence="1">Cell junction</location>
    </subcellularLocation>
</comment>
<feature type="coiled-coil region" evidence="6">
    <location>
        <begin position="342"/>
        <end position="401"/>
    </location>
</feature>
<dbReference type="AlphaFoldDB" id="A0A0U2UZ76"/>
<feature type="region of interest" description="Disordered" evidence="7">
    <location>
        <begin position="87"/>
        <end position="106"/>
    </location>
</feature>
<sequence length="801" mass="90646">MKLQLKEDDKNVVHSEQSVIIMELNAPKYKQELQTIHLKETMETKQEINEPVQPPRRRRHKHHRSDEYPMYNKDGSRSILAQLLQDEEAKSGKRGQLSTTPMSKSMDNLHLCKHSSVGMPVLKSIDFSKSMSQENIRGPFPNELSKSTKASSRQLGRTGSMSPQHSIAINRRSYIEQEIVARTTDLDISGSDDQRPPPPDYPGHSHITTHQPVGQEIAASSLNADVGCSNSDSKENISGVTGSMHGSLPTKDEIDDSCSESSSDSGEKSWLQLDHQAIAERATQMVEILSDENAALRQEVESYYQKVSKLQKFEQDIEKVQNSYEYLVKSTAKREYLEKMMRSKLELEFKLTQEKNKELEAQVESLKAHLHHQESPLIAENEQLKAELRKRDEIYRHLMNQHTEDRSNKSRVEVELAAQRATLSEQRTHIDVLDTALSNAQANVVRLQEECQRKQVYVDKVEKLQQALVAIQNASDKREQLERKVRLKLEKELDGLKAHQRAVASQEHDEGVSLDSPNNSQTLMELVKERDEKILFLEAEVTKWEQRYLQEVALKQCIDPRLSPRSLSAERNADEGERKFMNEKVKHMEELLAINKRCTELDSHVKSLTKDLNEKQALISVLQHQSLEKDQALASLDRLLRGTASPHGSSQNIAQGSWQHVPQGSSLQNVYQGYQVTMTHESLPSVSQASSQSTSHGSLQNVYLSHGSLQNVSPGSQQNTTFTLKPVGKGLGSQEVMMGFSNSYSSLNSSNPMLTIDVSSDNSLDKMRDDRIKELDRELAQQDSILQTLPVPSEGGHFWKM</sequence>
<evidence type="ECO:0000256" key="4">
    <source>
        <dbReference type="ARBA" id="ARBA00022949"/>
    </source>
</evidence>
<evidence type="ECO:0000256" key="1">
    <source>
        <dbReference type="ARBA" id="ARBA00004282"/>
    </source>
</evidence>
<feature type="coiled-coil region" evidence="6">
    <location>
        <begin position="279"/>
        <end position="306"/>
    </location>
</feature>
<feature type="region of interest" description="Disordered" evidence="7">
    <location>
        <begin position="137"/>
        <end position="163"/>
    </location>
</feature>
<feature type="compositionally biased region" description="Polar residues" evidence="7">
    <location>
        <begin position="144"/>
        <end position="163"/>
    </location>
</feature>
<keyword evidence="3" id="KW-0597">Phosphoprotein</keyword>
<dbReference type="GO" id="GO:0030334">
    <property type="term" value="P:regulation of cell migration"/>
    <property type="evidence" value="ECO:0007669"/>
    <property type="project" value="TreeGrafter"/>
</dbReference>
<reference evidence="9" key="1">
    <citation type="journal article" date="2015" name="Nature">
        <title>Hemichordate genomes and deuterostome origins.</title>
        <authorList>
            <person name="Simakov O."/>
            <person name="Kawashima T."/>
            <person name="Marletaz F."/>
            <person name="Jenkins J."/>
            <person name="Koyanagi R."/>
            <person name="Mitros T."/>
            <person name="Hisata K."/>
            <person name="Bredeson J."/>
            <person name="Shoguchi E."/>
            <person name="Gyoja F."/>
            <person name="Yue J.X."/>
            <person name="Chen Y.C."/>
            <person name="Freeman R.M.Jr."/>
            <person name="Sasaki A."/>
            <person name="Hikosaka-Katayama T."/>
            <person name="Sato A."/>
            <person name="Fujie M."/>
            <person name="Baughman K.W."/>
            <person name="Levine J."/>
            <person name="Gonzalez P."/>
            <person name="Cameron C."/>
            <person name="Fritzenwanker J.H."/>
            <person name="Pani A.M."/>
            <person name="Goto H."/>
            <person name="Kanda M."/>
            <person name="Arakaki N."/>
            <person name="Yamasaki S."/>
            <person name="Qu J."/>
            <person name="Cree A."/>
            <person name="Ding Y."/>
            <person name="Dinh H.H."/>
            <person name="Dugan S."/>
            <person name="Holder M."/>
            <person name="Jhangiani S.N."/>
            <person name="Kovar C.L."/>
            <person name="Lee S.L."/>
            <person name="Lewis L.R."/>
            <person name="Morton D."/>
            <person name="Nazareth L.V."/>
            <person name="Okwuonu G."/>
            <person name="Santibanez J."/>
            <person name="Chen R."/>
            <person name="Richards S."/>
            <person name="Muzny D.M."/>
            <person name="Gillis A."/>
            <person name="Peshkin L."/>
            <person name="Wu M."/>
            <person name="Humphreys T."/>
            <person name="Su Y.H."/>
            <person name="Putnam N.H."/>
            <person name="Schmutz J."/>
            <person name="Fujiyama A."/>
            <person name="Yu J.K."/>
            <person name="Tagawa K."/>
            <person name="Worley K.C."/>
            <person name="Gibbs R.A."/>
            <person name="Kirschner M.W."/>
            <person name="Lowe C.J."/>
            <person name="Satoh N."/>
            <person name="Rokhsar D.S."/>
            <person name="Gerhart J."/>
        </authorList>
    </citation>
    <scope>NUCLEOTIDE SEQUENCE</scope>
</reference>
<feature type="region of interest" description="Disordered" evidence="7">
    <location>
        <begin position="225"/>
        <end position="269"/>
    </location>
</feature>
<evidence type="ECO:0000313" key="9">
    <source>
        <dbReference type="EMBL" id="ALR88643.1"/>
    </source>
</evidence>
<organism evidence="9">
    <name type="scientific">Saccoglossus kowalevskii</name>
    <name type="common">Acorn worm</name>
    <dbReference type="NCBI Taxonomy" id="10224"/>
    <lineage>
        <taxon>Eukaryota</taxon>
        <taxon>Metazoa</taxon>
        <taxon>Hemichordata</taxon>
        <taxon>Enteropneusta</taxon>
        <taxon>Harrimaniidae</taxon>
        <taxon>Saccoglossus</taxon>
    </lineage>
</organism>
<dbReference type="GO" id="GO:0005923">
    <property type="term" value="C:bicellular tight junction"/>
    <property type="evidence" value="ECO:0007669"/>
    <property type="project" value="TreeGrafter"/>
</dbReference>
<protein>
    <submittedName>
        <fullName evidence="9">Angiomotin-like 161</fullName>
    </submittedName>
</protein>
<feature type="region of interest" description="Disordered" evidence="7">
    <location>
        <begin position="40"/>
        <end position="73"/>
    </location>
</feature>
<accession>A0A0U2UZ76</accession>
<evidence type="ECO:0000256" key="7">
    <source>
        <dbReference type="SAM" id="MobiDB-lite"/>
    </source>
</evidence>
<name>A0A0U2UZ76_SACKO</name>
<feature type="compositionally biased region" description="Polar residues" evidence="7">
    <location>
        <begin position="96"/>
        <end position="106"/>
    </location>
</feature>
<feature type="compositionally biased region" description="Polar residues" evidence="7">
    <location>
        <begin position="225"/>
        <end position="241"/>
    </location>
</feature>
<keyword evidence="4" id="KW-0965">Cell junction</keyword>
<dbReference type="InterPro" id="IPR009114">
    <property type="entry name" value="Angiomotin"/>
</dbReference>
<feature type="region of interest" description="Disordered" evidence="7">
    <location>
        <begin position="184"/>
        <end position="208"/>
    </location>
</feature>
<dbReference type="InterPro" id="IPR051747">
    <property type="entry name" value="Angiomotin-like"/>
</dbReference>
<dbReference type="Pfam" id="PF12240">
    <property type="entry name" value="Angiomotin_C"/>
    <property type="match status" value="1"/>
</dbReference>
<evidence type="ECO:0000256" key="5">
    <source>
        <dbReference type="ARBA" id="ARBA00023054"/>
    </source>
</evidence>